<accession>A0A7S1ZAE0</accession>
<dbReference type="EMBL" id="HBGN01019592">
    <property type="protein sequence ID" value="CAD9332738.1"/>
    <property type="molecule type" value="Transcribed_RNA"/>
</dbReference>
<evidence type="ECO:0000256" key="1">
    <source>
        <dbReference type="ARBA" id="ARBA00004141"/>
    </source>
</evidence>
<keyword evidence="3 6" id="KW-1133">Transmembrane helix</keyword>
<dbReference type="InterPro" id="IPR050186">
    <property type="entry name" value="TPT_transporter"/>
</dbReference>
<feature type="transmembrane region" description="Helical" evidence="6">
    <location>
        <begin position="200"/>
        <end position="219"/>
    </location>
</feature>
<feature type="transmembrane region" description="Helical" evidence="6">
    <location>
        <begin position="231"/>
        <end position="251"/>
    </location>
</feature>
<comment type="subcellular location">
    <subcellularLocation>
        <location evidence="1">Membrane</location>
        <topology evidence="1">Multi-pass membrane protein</topology>
    </subcellularLocation>
</comment>
<dbReference type="AlphaFoldDB" id="A0A7S1ZAE0"/>
<evidence type="ECO:0000256" key="4">
    <source>
        <dbReference type="ARBA" id="ARBA00023136"/>
    </source>
</evidence>
<dbReference type="Pfam" id="PF03151">
    <property type="entry name" value="TPT"/>
    <property type="match status" value="1"/>
</dbReference>
<keyword evidence="2 6" id="KW-0812">Transmembrane</keyword>
<evidence type="ECO:0000256" key="6">
    <source>
        <dbReference type="SAM" id="Phobius"/>
    </source>
</evidence>
<feature type="transmembrane region" description="Helical" evidence="6">
    <location>
        <begin position="173"/>
        <end position="193"/>
    </location>
</feature>
<feature type="region of interest" description="Disordered" evidence="5">
    <location>
        <begin position="24"/>
        <end position="43"/>
    </location>
</feature>
<proteinExistence type="predicted"/>
<feature type="domain" description="Sugar phosphate transporter" evidence="7">
    <location>
        <begin position="52"/>
        <end position="339"/>
    </location>
</feature>
<evidence type="ECO:0000256" key="2">
    <source>
        <dbReference type="ARBA" id="ARBA00022692"/>
    </source>
</evidence>
<feature type="transmembrane region" description="Helical" evidence="6">
    <location>
        <begin position="272"/>
        <end position="293"/>
    </location>
</feature>
<evidence type="ECO:0000256" key="5">
    <source>
        <dbReference type="SAM" id="MobiDB-lite"/>
    </source>
</evidence>
<protein>
    <recommendedName>
        <fullName evidence="7">Sugar phosphate transporter domain-containing protein</fullName>
    </recommendedName>
</protein>
<dbReference type="InterPro" id="IPR004853">
    <property type="entry name" value="Sugar_P_trans_dom"/>
</dbReference>
<evidence type="ECO:0000259" key="7">
    <source>
        <dbReference type="Pfam" id="PF03151"/>
    </source>
</evidence>
<organism evidence="8">
    <name type="scientific">Ditylum brightwellii</name>
    <dbReference type="NCBI Taxonomy" id="49249"/>
    <lineage>
        <taxon>Eukaryota</taxon>
        <taxon>Sar</taxon>
        <taxon>Stramenopiles</taxon>
        <taxon>Ochrophyta</taxon>
        <taxon>Bacillariophyta</taxon>
        <taxon>Mediophyceae</taxon>
        <taxon>Lithodesmiophycidae</taxon>
        <taxon>Lithodesmiales</taxon>
        <taxon>Lithodesmiaceae</taxon>
        <taxon>Ditylum</taxon>
    </lineage>
</organism>
<feature type="transmembrane region" description="Helical" evidence="6">
    <location>
        <begin position="120"/>
        <end position="141"/>
    </location>
</feature>
<feature type="transmembrane region" description="Helical" evidence="6">
    <location>
        <begin position="50"/>
        <end position="67"/>
    </location>
</feature>
<evidence type="ECO:0000256" key="3">
    <source>
        <dbReference type="ARBA" id="ARBA00022989"/>
    </source>
</evidence>
<dbReference type="GO" id="GO:0016020">
    <property type="term" value="C:membrane"/>
    <property type="evidence" value="ECO:0007669"/>
    <property type="project" value="UniProtKB-SubCell"/>
</dbReference>
<dbReference type="PANTHER" id="PTHR11132">
    <property type="entry name" value="SOLUTE CARRIER FAMILY 35"/>
    <property type="match status" value="1"/>
</dbReference>
<sequence>MVKNTAAAKSTEMTAVLLENDKPDVLSVPRGDSSSKGGSKTRSEAGAGKALMACTMYSGCSVSMILVNKSLASSYNHLFDGSLNVFLVVVQAVVAVICVEICKKMKLVEYPSFNMQTAKLWAPVNIFFCAMLFTGMASLQYNSVPMVSVFKNINNVVVTFGDRYFFGVRVEPLILASFLLMLGGAVAAASNDLQASPAGIFWMSANVVSTAGYILYMKFATKNVKLSKFGMVFYNNVLCTVFLLPVIILNGEMNIFMNTEALHSVDYFVKNFFSGFVGFFLNFASLNCVAATGPTTYATVGTLNKIPISLLGYVLFDDIITAQTWMYITVSMLGGFLYSYAKIRGAKQRTGKVSK</sequence>
<evidence type="ECO:0000313" key="8">
    <source>
        <dbReference type="EMBL" id="CAD9332738.1"/>
    </source>
</evidence>
<feature type="transmembrane region" description="Helical" evidence="6">
    <location>
        <begin position="79"/>
        <end position="99"/>
    </location>
</feature>
<keyword evidence="4 6" id="KW-0472">Membrane</keyword>
<reference evidence="8" key="1">
    <citation type="submission" date="2021-01" db="EMBL/GenBank/DDBJ databases">
        <authorList>
            <person name="Corre E."/>
            <person name="Pelletier E."/>
            <person name="Niang G."/>
            <person name="Scheremetjew M."/>
            <person name="Finn R."/>
            <person name="Kale V."/>
            <person name="Holt S."/>
            <person name="Cochrane G."/>
            <person name="Meng A."/>
            <person name="Brown T."/>
            <person name="Cohen L."/>
        </authorList>
    </citation>
    <scope>NUCLEOTIDE SEQUENCE</scope>
    <source>
        <strain evidence="8">Pop2</strain>
    </source>
</reference>
<gene>
    <name evidence="8" type="ORF">DBRI1063_LOCUS12465</name>
</gene>
<name>A0A7S1ZAE0_9STRA</name>
<feature type="transmembrane region" description="Helical" evidence="6">
    <location>
        <begin position="324"/>
        <end position="341"/>
    </location>
</feature>